<dbReference type="InterPro" id="IPR017871">
    <property type="entry name" value="ABC_transporter-like_CS"/>
</dbReference>
<dbReference type="SUPFAM" id="SSF52540">
    <property type="entry name" value="P-loop containing nucleoside triphosphate hydrolases"/>
    <property type="match status" value="1"/>
</dbReference>
<evidence type="ECO:0000256" key="5">
    <source>
        <dbReference type="ARBA" id="ARBA00022840"/>
    </source>
</evidence>
<evidence type="ECO:0000256" key="9">
    <source>
        <dbReference type="SAM" id="Phobius"/>
    </source>
</evidence>
<protein>
    <recommendedName>
        <fullName evidence="14">ATP-dependent transporter ycf16</fullName>
    </recommendedName>
</protein>
<feature type="transmembrane region" description="Helical" evidence="9">
    <location>
        <begin position="156"/>
        <end position="185"/>
    </location>
</feature>
<dbReference type="PROSITE" id="PS00211">
    <property type="entry name" value="ABC_TRANSPORTER_1"/>
    <property type="match status" value="1"/>
</dbReference>
<dbReference type="InterPro" id="IPR050173">
    <property type="entry name" value="ABC_transporter_C-like"/>
</dbReference>
<dbReference type="PANTHER" id="PTHR24223">
    <property type="entry name" value="ATP-BINDING CASSETTE SUB-FAMILY C"/>
    <property type="match status" value="1"/>
</dbReference>
<feature type="domain" description="ABC transporter" evidence="10">
    <location>
        <begin position="236"/>
        <end position="460"/>
    </location>
</feature>
<evidence type="ECO:0000256" key="2">
    <source>
        <dbReference type="ARBA" id="ARBA00022448"/>
    </source>
</evidence>
<evidence type="ECO:0000256" key="6">
    <source>
        <dbReference type="ARBA" id="ARBA00022989"/>
    </source>
</evidence>
<dbReference type="EMBL" id="CAUYUJ010003447">
    <property type="protein sequence ID" value="CAK0805380.1"/>
    <property type="molecule type" value="Genomic_DNA"/>
</dbReference>
<feature type="transmembrane region" description="Helical" evidence="9">
    <location>
        <begin position="35"/>
        <end position="55"/>
    </location>
</feature>
<dbReference type="SUPFAM" id="SSF90123">
    <property type="entry name" value="ABC transporter transmembrane region"/>
    <property type="match status" value="1"/>
</dbReference>
<dbReference type="InterPro" id="IPR003439">
    <property type="entry name" value="ABC_transporter-like_ATP-bd"/>
</dbReference>
<keyword evidence="3 9" id="KW-0812">Transmembrane</keyword>
<gene>
    <name evidence="12" type="ORF">PCOR1329_LOCUS11897</name>
</gene>
<feature type="region of interest" description="Disordered" evidence="8">
    <location>
        <begin position="512"/>
        <end position="534"/>
    </location>
</feature>
<dbReference type="CDD" id="cd03250">
    <property type="entry name" value="ABCC_MRP_domain1"/>
    <property type="match status" value="1"/>
</dbReference>
<dbReference type="SMART" id="SM00382">
    <property type="entry name" value="AAA"/>
    <property type="match status" value="1"/>
</dbReference>
<name>A0ABN9QH90_9DINO</name>
<evidence type="ECO:0000256" key="3">
    <source>
        <dbReference type="ARBA" id="ARBA00022692"/>
    </source>
</evidence>
<dbReference type="Proteomes" id="UP001189429">
    <property type="component" value="Unassembled WGS sequence"/>
</dbReference>
<sequence>MWHHGFHIRHLRVQFLGTAPAAKTFMTVTIALPSAVSYVCPFIFSLIMALANLGLMTQIGYMMRNSLGAYFWCSGKRLQFIQEALSAIRFVKGCGAESVVTKRMEDYRKVELKSLDKFYTIQCFMFVLSQQFPKLYLLGSLAGYSLFHKGHMDPSLLMSLIPLLFSVQGAIGVVFSLVPSLVMALPSCRRLETFLKLPEAPKVPSLSHQTPKGAPALLDAAAPVEPSVEPGPATTYRLQGDFSWSEVGKASLQDMDIYVPTGALVAVVGPTGCGKTTFMHALLGELYARDDARMEVPARVAYSAQVPHIFEGSLRDNILKGDAYDYARYKEALHSACLLRDLEVLPGGDQTLVGGRGITISGGQKARISLARAAYDTGDLVLLDDPFAALDAHTYQHLCEKYLRGPLMEGRTRIISFQPDSERLQTFDWIVVLDKGRVAVQGPAKEVLKTEEYLSLLSTREFSNIGEEEECQTVTLGKMGSADQVRDLREEECEALAARRCADACPKARQFFGSGRDEHDGEGDEGDGDGEPGWNSFRVEFIAMPLHSDLVFLPVPAD</sequence>
<dbReference type="Gene3D" id="1.20.1560.10">
    <property type="entry name" value="ABC transporter type 1, transmembrane domain"/>
    <property type="match status" value="1"/>
</dbReference>
<keyword evidence="6 9" id="KW-1133">Transmembrane helix</keyword>
<evidence type="ECO:0000256" key="7">
    <source>
        <dbReference type="ARBA" id="ARBA00023136"/>
    </source>
</evidence>
<dbReference type="InterPro" id="IPR027417">
    <property type="entry name" value="P-loop_NTPase"/>
</dbReference>
<comment type="caution">
    <text evidence="12">The sequence shown here is derived from an EMBL/GenBank/DDBJ whole genome shotgun (WGS) entry which is preliminary data.</text>
</comment>
<feature type="compositionally biased region" description="Acidic residues" evidence="8">
    <location>
        <begin position="520"/>
        <end position="530"/>
    </location>
</feature>
<evidence type="ECO:0000313" key="13">
    <source>
        <dbReference type="Proteomes" id="UP001189429"/>
    </source>
</evidence>
<feature type="domain" description="ABC transmembrane type-1" evidence="11">
    <location>
        <begin position="42"/>
        <end position="183"/>
    </location>
</feature>
<reference evidence="12" key="1">
    <citation type="submission" date="2023-10" db="EMBL/GenBank/DDBJ databases">
        <authorList>
            <person name="Chen Y."/>
            <person name="Shah S."/>
            <person name="Dougan E. K."/>
            <person name="Thang M."/>
            <person name="Chan C."/>
        </authorList>
    </citation>
    <scope>NUCLEOTIDE SEQUENCE [LARGE SCALE GENOMIC DNA]</scope>
</reference>
<evidence type="ECO:0000259" key="11">
    <source>
        <dbReference type="PROSITE" id="PS50929"/>
    </source>
</evidence>
<dbReference type="PROSITE" id="PS50929">
    <property type="entry name" value="ABC_TM1F"/>
    <property type="match status" value="1"/>
</dbReference>
<dbReference type="Gene3D" id="3.40.50.300">
    <property type="entry name" value="P-loop containing nucleotide triphosphate hydrolases"/>
    <property type="match status" value="1"/>
</dbReference>
<keyword evidence="7 9" id="KW-0472">Membrane</keyword>
<evidence type="ECO:0000256" key="1">
    <source>
        <dbReference type="ARBA" id="ARBA00004370"/>
    </source>
</evidence>
<keyword evidence="5" id="KW-0067">ATP-binding</keyword>
<dbReference type="Pfam" id="PF00005">
    <property type="entry name" value="ABC_tran"/>
    <property type="match status" value="1"/>
</dbReference>
<keyword evidence="4" id="KW-0547">Nucleotide-binding</keyword>
<proteinExistence type="predicted"/>
<dbReference type="PROSITE" id="PS50893">
    <property type="entry name" value="ABC_TRANSPORTER_2"/>
    <property type="match status" value="1"/>
</dbReference>
<evidence type="ECO:0000313" key="12">
    <source>
        <dbReference type="EMBL" id="CAK0805380.1"/>
    </source>
</evidence>
<keyword evidence="2" id="KW-0813">Transport</keyword>
<dbReference type="InterPro" id="IPR036640">
    <property type="entry name" value="ABC1_TM_sf"/>
</dbReference>
<organism evidence="12 13">
    <name type="scientific">Prorocentrum cordatum</name>
    <dbReference type="NCBI Taxonomy" id="2364126"/>
    <lineage>
        <taxon>Eukaryota</taxon>
        <taxon>Sar</taxon>
        <taxon>Alveolata</taxon>
        <taxon>Dinophyceae</taxon>
        <taxon>Prorocentrales</taxon>
        <taxon>Prorocentraceae</taxon>
        <taxon>Prorocentrum</taxon>
    </lineage>
</organism>
<evidence type="ECO:0000256" key="4">
    <source>
        <dbReference type="ARBA" id="ARBA00022741"/>
    </source>
</evidence>
<comment type="subcellular location">
    <subcellularLocation>
        <location evidence="1">Membrane</location>
    </subcellularLocation>
</comment>
<keyword evidence="13" id="KW-1185">Reference proteome</keyword>
<dbReference type="InterPro" id="IPR011527">
    <property type="entry name" value="ABC1_TM_dom"/>
</dbReference>
<evidence type="ECO:0000256" key="8">
    <source>
        <dbReference type="SAM" id="MobiDB-lite"/>
    </source>
</evidence>
<evidence type="ECO:0000259" key="10">
    <source>
        <dbReference type="PROSITE" id="PS50893"/>
    </source>
</evidence>
<accession>A0ABN9QH90</accession>
<evidence type="ECO:0008006" key="14">
    <source>
        <dbReference type="Google" id="ProtNLM"/>
    </source>
</evidence>
<dbReference type="InterPro" id="IPR003593">
    <property type="entry name" value="AAA+_ATPase"/>
</dbReference>